<protein>
    <submittedName>
        <fullName evidence="1">Uncharacterized protein</fullName>
    </submittedName>
</protein>
<organism evidence="1 2">
    <name type="scientific">Blastococcus xanthinilyticus</name>
    <dbReference type="NCBI Taxonomy" id="1564164"/>
    <lineage>
        <taxon>Bacteria</taxon>
        <taxon>Bacillati</taxon>
        <taxon>Actinomycetota</taxon>
        <taxon>Actinomycetes</taxon>
        <taxon>Geodermatophilales</taxon>
        <taxon>Geodermatophilaceae</taxon>
        <taxon>Blastococcus</taxon>
    </lineage>
</organism>
<dbReference type="EMBL" id="VNHW01000018">
    <property type="protein sequence ID" value="TYP82765.1"/>
    <property type="molecule type" value="Genomic_DNA"/>
</dbReference>
<dbReference type="Proteomes" id="UP000322499">
    <property type="component" value="Unassembled WGS sequence"/>
</dbReference>
<comment type="caution">
    <text evidence="1">The sequence shown here is derived from an EMBL/GenBank/DDBJ whole genome shotgun (WGS) entry which is preliminary data.</text>
</comment>
<reference evidence="1 2" key="1">
    <citation type="submission" date="2019-07" db="EMBL/GenBank/DDBJ databases">
        <title>Genomic Encyclopedia of Archaeal and Bacterial Type Strains, Phase II (KMG-II): from individual species to whole genera.</title>
        <authorList>
            <person name="Goeker M."/>
        </authorList>
    </citation>
    <scope>NUCLEOTIDE SEQUENCE [LARGE SCALE GENOMIC DNA]</scope>
    <source>
        <strain evidence="1 2">DSM 46842</strain>
    </source>
</reference>
<proteinExistence type="predicted"/>
<accession>A0A5S5CP60</accession>
<dbReference type="AlphaFoldDB" id="A0A5S5CP60"/>
<evidence type="ECO:0000313" key="1">
    <source>
        <dbReference type="EMBL" id="TYP82765.1"/>
    </source>
</evidence>
<name>A0A5S5CP60_9ACTN</name>
<gene>
    <name evidence="1" type="ORF">BD833_1181</name>
</gene>
<keyword evidence="2" id="KW-1185">Reference proteome</keyword>
<sequence length="57" mass="6182">MTVRCIGPFGEVEPLVYDLSLADFAGQAADVDAGSLANVEKALKDLTKTVERWRTGR</sequence>
<evidence type="ECO:0000313" key="2">
    <source>
        <dbReference type="Proteomes" id="UP000322499"/>
    </source>
</evidence>